<dbReference type="Proteomes" id="UP000688947">
    <property type="component" value="Unassembled WGS sequence"/>
</dbReference>
<evidence type="ECO:0000313" key="7">
    <source>
        <dbReference type="EMBL" id="RAW28760.1"/>
    </source>
</evidence>
<proteinExistence type="predicted"/>
<dbReference type="Proteomes" id="UP000251314">
    <property type="component" value="Unassembled WGS sequence"/>
</dbReference>
<dbReference type="Proteomes" id="UP000774804">
    <property type="component" value="Unassembled WGS sequence"/>
</dbReference>
<dbReference type="VEuPathDB" id="FungiDB:PC110_g14864"/>
<protein>
    <submittedName>
        <fullName evidence="7">Uncharacterized protein</fullName>
    </submittedName>
</protein>
<evidence type="ECO:0000256" key="1">
    <source>
        <dbReference type="SAM" id="MobiDB-lite"/>
    </source>
</evidence>
<gene>
    <name evidence="6" type="ORF">JG687_00008157</name>
    <name evidence="7" type="ORF">PC110_g14864</name>
    <name evidence="2" type="ORF">PC113_g13668</name>
    <name evidence="3" type="ORF">PC115_g12557</name>
    <name evidence="4" type="ORF">PC118_g13252</name>
    <name evidence="5" type="ORF">PC129_g10699</name>
</gene>
<dbReference type="Proteomes" id="UP000735874">
    <property type="component" value="Unassembled WGS sequence"/>
</dbReference>
<dbReference type="EMBL" id="RCML01000449">
    <property type="protein sequence ID" value="KAG2976756.1"/>
    <property type="molecule type" value="Genomic_DNA"/>
</dbReference>
<dbReference type="EMBL" id="MJFZ01000469">
    <property type="protein sequence ID" value="RAW28760.1"/>
    <property type="molecule type" value="Genomic_DNA"/>
</dbReference>
<reference evidence="2" key="2">
    <citation type="submission" date="2018-10" db="EMBL/GenBank/DDBJ databases">
        <title>Effector identification in a new, highly contiguous assembly of the strawberry crown rot pathogen Phytophthora cactorum.</title>
        <authorList>
            <person name="Armitage A.D."/>
            <person name="Nellist C.F."/>
            <person name="Bates H."/>
            <person name="Vickerstaff R.J."/>
            <person name="Harrison R.J."/>
        </authorList>
    </citation>
    <scope>NUCLEOTIDE SEQUENCE</scope>
    <source>
        <strain evidence="2">15-7</strain>
        <strain evidence="3">4032</strain>
        <strain evidence="4">P415</strain>
        <strain evidence="5">P421</strain>
    </source>
</reference>
<evidence type="ECO:0000313" key="3">
    <source>
        <dbReference type="EMBL" id="KAG2911509.1"/>
    </source>
</evidence>
<dbReference type="EMBL" id="RCMG01000451">
    <property type="protein sequence ID" value="KAG2854026.1"/>
    <property type="molecule type" value="Genomic_DNA"/>
</dbReference>
<sequence length="170" mass="18491">MHTTSTTLITTATKAVVEAIYLIEHKRITVFACKLKTRKTCAMQHKDVVQMVTQAGNRLLDVPDQIVETKQGQHPPAAECVLAHGKMPWLDTIFFVAMYLPSQHEVGSSFQVPVPGGAEGHPCDPTRRAHDLAMPEASWTSRPRAPPTVAPSPLIATVLHGLGLDATEIL</sequence>
<dbReference type="Proteomes" id="UP000760860">
    <property type="component" value="Unassembled WGS sequence"/>
</dbReference>
<dbReference type="AlphaFoldDB" id="A0A329RWU2"/>
<evidence type="ECO:0000313" key="8">
    <source>
        <dbReference type="Proteomes" id="UP000251314"/>
    </source>
</evidence>
<organism evidence="7 8">
    <name type="scientific">Phytophthora cactorum</name>
    <dbReference type="NCBI Taxonomy" id="29920"/>
    <lineage>
        <taxon>Eukaryota</taxon>
        <taxon>Sar</taxon>
        <taxon>Stramenopiles</taxon>
        <taxon>Oomycota</taxon>
        <taxon>Peronosporomycetes</taxon>
        <taxon>Peronosporales</taxon>
        <taxon>Peronosporaceae</taxon>
        <taxon>Phytophthora</taxon>
    </lineage>
</organism>
<evidence type="ECO:0000313" key="4">
    <source>
        <dbReference type="EMBL" id="KAG2976756.1"/>
    </source>
</evidence>
<feature type="compositionally biased region" description="Basic and acidic residues" evidence="1">
    <location>
        <begin position="121"/>
        <end position="133"/>
    </location>
</feature>
<dbReference type="EMBL" id="JAENGZ010000381">
    <property type="protein sequence ID" value="KAG6960564.1"/>
    <property type="molecule type" value="Genomic_DNA"/>
</dbReference>
<dbReference type="EMBL" id="RCMI01000423">
    <property type="protein sequence ID" value="KAG2911509.1"/>
    <property type="molecule type" value="Genomic_DNA"/>
</dbReference>
<evidence type="ECO:0000313" key="5">
    <source>
        <dbReference type="EMBL" id="KAG3218495.1"/>
    </source>
</evidence>
<evidence type="ECO:0000313" key="6">
    <source>
        <dbReference type="EMBL" id="KAG6960564.1"/>
    </source>
</evidence>
<reference evidence="7 8" key="1">
    <citation type="submission" date="2018-01" db="EMBL/GenBank/DDBJ databases">
        <title>Draft genome of the strawberry crown rot pathogen Phytophthora cactorum.</title>
        <authorList>
            <person name="Armitage A.D."/>
            <person name="Lysoe E."/>
            <person name="Nellist C.F."/>
            <person name="Harrison R.J."/>
            <person name="Brurberg M.B."/>
        </authorList>
    </citation>
    <scope>NUCLEOTIDE SEQUENCE [LARGE SCALE GENOMIC DNA]</scope>
    <source>
        <strain evidence="7 8">10300</strain>
    </source>
</reference>
<reference evidence="6" key="3">
    <citation type="submission" date="2021-01" db="EMBL/GenBank/DDBJ databases">
        <title>Phytophthora aleatoria, a newly-described species from Pinus radiata is distinct from Phytophthora cactorum isolates based on comparative genomics.</title>
        <authorList>
            <person name="Mcdougal R."/>
            <person name="Panda P."/>
            <person name="Williams N."/>
            <person name="Studholme D.J."/>
        </authorList>
    </citation>
    <scope>NUCLEOTIDE SEQUENCE</scope>
    <source>
        <strain evidence="6">NZFS 3830</strain>
    </source>
</reference>
<comment type="caution">
    <text evidence="7">The sequence shown here is derived from an EMBL/GenBank/DDBJ whole genome shotgun (WGS) entry which is preliminary data.</text>
</comment>
<dbReference type="EMBL" id="RCMV01000360">
    <property type="protein sequence ID" value="KAG3218495.1"/>
    <property type="molecule type" value="Genomic_DNA"/>
</dbReference>
<name>A0A329RWU2_9STRA</name>
<accession>A0A329RWU2</accession>
<keyword evidence="8" id="KW-1185">Reference proteome</keyword>
<evidence type="ECO:0000313" key="2">
    <source>
        <dbReference type="EMBL" id="KAG2854026.1"/>
    </source>
</evidence>
<dbReference type="Proteomes" id="UP000697107">
    <property type="component" value="Unassembled WGS sequence"/>
</dbReference>
<feature type="region of interest" description="Disordered" evidence="1">
    <location>
        <begin position="115"/>
        <end position="146"/>
    </location>
</feature>
<dbReference type="OrthoDB" id="10275328at2759"/>